<dbReference type="InterPro" id="IPR036396">
    <property type="entry name" value="Cyt_P450_sf"/>
</dbReference>
<keyword evidence="7" id="KW-0812">Transmembrane</keyword>
<proteinExistence type="inferred from homology"/>
<reference evidence="8" key="1">
    <citation type="journal article" date="2023" name="bioRxiv">
        <title>Improved chromosome-level genome assembly for marigold (Tagetes erecta).</title>
        <authorList>
            <person name="Jiang F."/>
            <person name="Yuan L."/>
            <person name="Wang S."/>
            <person name="Wang H."/>
            <person name="Xu D."/>
            <person name="Wang A."/>
            <person name="Fan W."/>
        </authorList>
    </citation>
    <scope>NUCLEOTIDE SEQUENCE</scope>
    <source>
        <strain evidence="8">WSJ</strain>
        <tissue evidence="8">Leaf</tissue>
    </source>
</reference>
<keyword evidence="4" id="KW-0479">Metal-binding</keyword>
<keyword evidence="9" id="KW-1185">Reference proteome</keyword>
<keyword evidence="3" id="KW-0349">Heme</keyword>
<dbReference type="PRINTS" id="PR00463">
    <property type="entry name" value="EP450I"/>
</dbReference>
<dbReference type="GO" id="GO:0020037">
    <property type="term" value="F:heme binding"/>
    <property type="evidence" value="ECO:0007669"/>
    <property type="project" value="InterPro"/>
</dbReference>
<comment type="similarity">
    <text evidence="2">Belongs to the cytochrome P450 family.</text>
</comment>
<evidence type="ECO:0000256" key="6">
    <source>
        <dbReference type="ARBA" id="ARBA00023004"/>
    </source>
</evidence>
<keyword evidence="6" id="KW-0408">Iron</keyword>
<evidence type="ECO:0008006" key="10">
    <source>
        <dbReference type="Google" id="ProtNLM"/>
    </source>
</evidence>
<comment type="cofactor">
    <cofactor evidence="1">
        <name>heme</name>
        <dbReference type="ChEBI" id="CHEBI:30413"/>
    </cofactor>
</comment>
<dbReference type="PANTHER" id="PTHR47950">
    <property type="entry name" value="CYTOCHROME P450, FAMILY 76, SUBFAMILY C, POLYPEPTIDE 5-RELATED"/>
    <property type="match status" value="1"/>
</dbReference>
<accession>A0AAD8NN23</accession>
<dbReference type="Proteomes" id="UP001229421">
    <property type="component" value="Unassembled WGS sequence"/>
</dbReference>
<evidence type="ECO:0000256" key="5">
    <source>
        <dbReference type="ARBA" id="ARBA00023002"/>
    </source>
</evidence>
<evidence type="ECO:0000256" key="2">
    <source>
        <dbReference type="ARBA" id="ARBA00010617"/>
    </source>
</evidence>
<organism evidence="8 9">
    <name type="scientific">Tagetes erecta</name>
    <name type="common">African marigold</name>
    <dbReference type="NCBI Taxonomy" id="13708"/>
    <lineage>
        <taxon>Eukaryota</taxon>
        <taxon>Viridiplantae</taxon>
        <taxon>Streptophyta</taxon>
        <taxon>Embryophyta</taxon>
        <taxon>Tracheophyta</taxon>
        <taxon>Spermatophyta</taxon>
        <taxon>Magnoliopsida</taxon>
        <taxon>eudicotyledons</taxon>
        <taxon>Gunneridae</taxon>
        <taxon>Pentapetalae</taxon>
        <taxon>asterids</taxon>
        <taxon>campanulids</taxon>
        <taxon>Asterales</taxon>
        <taxon>Asteraceae</taxon>
        <taxon>Asteroideae</taxon>
        <taxon>Heliantheae alliance</taxon>
        <taxon>Tageteae</taxon>
        <taxon>Tagetes</taxon>
    </lineage>
</organism>
<keyword evidence="7" id="KW-0472">Membrane</keyword>
<keyword evidence="5" id="KW-0560">Oxidoreductase</keyword>
<name>A0AAD8NN23_TARER</name>
<evidence type="ECO:0000313" key="9">
    <source>
        <dbReference type="Proteomes" id="UP001229421"/>
    </source>
</evidence>
<dbReference type="InterPro" id="IPR002401">
    <property type="entry name" value="Cyt_P450_E_grp-I"/>
</dbReference>
<dbReference type="EMBL" id="JAUHHV010000008">
    <property type="protein sequence ID" value="KAK1415279.1"/>
    <property type="molecule type" value="Genomic_DNA"/>
</dbReference>
<evidence type="ECO:0000256" key="1">
    <source>
        <dbReference type="ARBA" id="ARBA00001971"/>
    </source>
</evidence>
<gene>
    <name evidence="8" type="ORF">QVD17_31057</name>
</gene>
<dbReference type="SUPFAM" id="SSF48264">
    <property type="entry name" value="Cytochrome P450"/>
    <property type="match status" value="1"/>
</dbReference>
<keyword evidence="7" id="KW-1133">Transmembrane helix</keyword>
<evidence type="ECO:0000256" key="3">
    <source>
        <dbReference type="ARBA" id="ARBA00022617"/>
    </source>
</evidence>
<evidence type="ECO:0000256" key="4">
    <source>
        <dbReference type="ARBA" id="ARBA00022723"/>
    </source>
</evidence>
<dbReference type="AlphaFoldDB" id="A0AAD8NN23"/>
<dbReference type="InterPro" id="IPR001128">
    <property type="entry name" value="Cyt_P450"/>
</dbReference>
<feature type="transmembrane region" description="Helical" evidence="7">
    <location>
        <begin position="12"/>
        <end position="32"/>
    </location>
</feature>
<evidence type="ECO:0000313" key="8">
    <source>
        <dbReference type="EMBL" id="KAK1415279.1"/>
    </source>
</evidence>
<sequence length="363" mass="41002">MDLTNVLRDCNLLSSLFVLSTIFFILVTKLFFNKRTKNLPPGPPQLPIIGNLHQVGDKPHVSLTNFAKKYGPLMSLRLGKQLLVVASSPETAREILKTHDKLLSARPVPTSFKLEDVLPNTLVWSDCNQTWKTLRALCRTELFSPKALEAQYKLRMEKICQLSDFLRKKQGEVIDVQNVVFTTLFNTLSSIILGKDLLDLNDEDKASKGFKESLLKVIEFAGRPKDLGSFFPFLERFDVEGIRRENNKHVHKTFSYWEGIIEERRVQVNSSTWSSEQAQSFIDILLEKKFSNDQINEFILELFAAGTNTTTCTVIWAMRNFVAKGFDRIFNGQTLSQGIFVSAGLGGMGENLVGKSPTCAEEV</sequence>
<dbReference type="GO" id="GO:0004497">
    <property type="term" value="F:monooxygenase activity"/>
    <property type="evidence" value="ECO:0007669"/>
    <property type="project" value="InterPro"/>
</dbReference>
<dbReference type="Gene3D" id="1.10.630.10">
    <property type="entry name" value="Cytochrome P450"/>
    <property type="match status" value="1"/>
</dbReference>
<evidence type="ECO:0000256" key="7">
    <source>
        <dbReference type="SAM" id="Phobius"/>
    </source>
</evidence>
<dbReference type="GO" id="GO:0016705">
    <property type="term" value="F:oxidoreductase activity, acting on paired donors, with incorporation or reduction of molecular oxygen"/>
    <property type="evidence" value="ECO:0007669"/>
    <property type="project" value="InterPro"/>
</dbReference>
<protein>
    <recommendedName>
        <fullName evidence="10">Cytochrome P450</fullName>
    </recommendedName>
</protein>
<dbReference type="GO" id="GO:0005506">
    <property type="term" value="F:iron ion binding"/>
    <property type="evidence" value="ECO:0007669"/>
    <property type="project" value="InterPro"/>
</dbReference>
<dbReference type="Pfam" id="PF00067">
    <property type="entry name" value="p450"/>
    <property type="match status" value="1"/>
</dbReference>
<comment type="caution">
    <text evidence="8">The sequence shown here is derived from an EMBL/GenBank/DDBJ whole genome shotgun (WGS) entry which is preliminary data.</text>
</comment>
<dbReference type="PANTHER" id="PTHR47950:SF49">
    <property type="entry name" value="CYTOCHROME P450"/>
    <property type="match status" value="1"/>
</dbReference>